<dbReference type="Proteomes" id="UP000594459">
    <property type="component" value="Chromosome"/>
</dbReference>
<accession>A0A7S8F6F4</accession>
<feature type="transmembrane region" description="Helical" evidence="1">
    <location>
        <begin position="70"/>
        <end position="88"/>
    </location>
</feature>
<dbReference type="KEGG" id="qso:IRL76_05650"/>
<gene>
    <name evidence="2" type="ORF">IRL76_05650</name>
</gene>
<dbReference type="AlphaFoldDB" id="A0A7S8F6F4"/>
<reference evidence="2 3" key="1">
    <citation type="submission" date="2020-11" db="EMBL/GenBank/DDBJ databases">
        <title>The genome sequence of Erythrobacter sp. 6D36.</title>
        <authorList>
            <person name="Liu Y."/>
        </authorList>
    </citation>
    <scope>NUCLEOTIDE SEQUENCE [LARGE SCALE GENOMIC DNA]</scope>
    <source>
        <strain evidence="2 3">6D36</strain>
    </source>
</reference>
<proteinExistence type="predicted"/>
<keyword evidence="3" id="KW-1185">Reference proteome</keyword>
<evidence type="ECO:0000256" key="1">
    <source>
        <dbReference type="SAM" id="Phobius"/>
    </source>
</evidence>
<protein>
    <submittedName>
        <fullName evidence="2">Uncharacterized protein</fullName>
    </submittedName>
</protein>
<organism evidence="2 3">
    <name type="scientific">Qipengyuania soli</name>
    <dbReference type="NCBI Taxonomy" id="2782568"/>
    <lineage>
        <taxon>Bacteria</taxon>
        <taxon>Pseudomonadati</taxon>
        <taxon>Pseudomonadota</taxon>
        <taxon>Alphaproteobacteria</taxon>
        <taxon>Sphingomonadales</taxon>
        <taxon>Erythrobacteraceae</taxon>
        <taxon>Qipengyuania</taxon>
    </lineage>
</organism>
<dbReference type="RefSeq" id="WP_200983812.1">
    <property type="nucleotide sequence ID" value="NZ_CP064654.1"/>
</dbReference>
<name>A0A7S8F6F4_9SPHN</name>
<keyword evidence="1" id="KW-1133">Transmembrane helix</keyword>
<evidence type="ECO:0000313" key="2">
    <source>
        <dbReference type="EMBL" id="QPD00018.1"/>
    </source>
</evidence>
<sequence length="97" mass="9999">MSDTLVKLLAAALGLLGLAMAAGFVALAFLTFLSLSVPNYRLIAATLAIGLYALACVTTAIALFGKPSPFWHASGGVLGAIAVVLYGLRLSGWDFKI</sequence>
<keyword evidence="1" id="KW-0812">Transmembrane</keyword>
<evidence type="ECO:0000313" key="3">
    <source>
        <dbReference type="Proteomes" id="UP000594459"/>
    </source>
</evidence>
<dbReference type="EMBL" id="CP064654">
    <property type="protein sequence ID" value="QPD00018.1"/>
    <property type="molecule type" value="Genomic_DNA"/>
</dbReference>
<feature type="transmembrane region" description="Helical" evidence="1">
    <location>
        <begin position="42"/>
        <end position="64"/>
    </location>
</feature>
<feature type="transmembrane region" description="Helical" evidence="1">
    <location>
        <begin position="6"/>
        <end position="30"/>
    </location>
</feature>
<keyword evidence="1" id="KW-0472">Membrane</keyword>